<evidence type="ECO:0000256" key="1">
    <source>
        <dbReference type="ARBA" id="ARBA00004141"/>
    </source>
</evidence>
<evidence type="ECO:0000256" key="4">
    <source>
        <dbReference type="ARBA" id="ARBA00022927"/>
    </source>
</evidence>
<reference evidence="9 10" key="1">
    <citation type="submission" date="2016-07" db="EMBL/GenBank/DDBJ databases">
        <title>Pervasive Adenine N6-methylation of Active Genes in Fungi.</title>
        <authorList>
            <consortium name="DOE Joint Genome Institute"/>
            <person name="Mondo S.J."/>
            <person name="Dannebaum R.O."/>
            <person name="Kuo R.C."/>
            <person name="Labutti K."/>
            <person name="Haridas S."/>
            <person name="Kuo A."/>
            <person name="Salamov A."/>
            <person name="Ahrendt S.R."/>
            <person name="Lipzen A."/>
            <person name="Sullivan W."/>
            <person name="Andreopoulos W.B."/>
            <person name="Clum A."/>
            <person name="Lindquist E."/>
            <person name="Daum C."/>
            <person name="Ramamoorthy G.K."/>
            <person name="Gryganskyi A."/>
            <person name="Culley D."/>
            <person name="Magnuson J.K."/>
            <person name="James T.Y."/>
            <person name="O'Malley M.A."/>
            <person name="Stajich J.E."/>
            <person name="Spatafora J.W."/>
            <person name="Visel A."/>
            <person name="Grigoriev I.V."/>
        </authorList>
    </citation>
    <scope>NUCLEOTIDE SEQUENCE [LARGE SCALE GENOMIC DNA]</scope>
    <source>
        <strain evidence="9 10">CBS 931.73</strain>
    </source>
</reference>
<name>A0A1Y1YX06_9FUNG</name>
<comment type="caution">
    <text evidence="9">The sequence shown here is derived from an EMBL/GenBank/DDBJ whole genome shotgun (WGS) entry which is preliminary data.</text>
</comment>
<dbReference type="InterPro" id="IPR011691">
    <property type="entry name" value="Vesicle_transpt_SFT2"/>
</dbReference>
<feature type="transmembrane region" description="Helical" evidence="8">
    <location>
        <begin position="109"/>
        <end position="127"/>
    </location>
</feature>
<comment type="similarity">
    <text evidence="7 8">Belongs to the SFT2 family.</text>
</comment>
<feature type="transmembrane region" description="Helical" evidence="8">
    <location>
        <begin position="143"/>
        <end position="160"/>
    </location>
</feature>
<evidence type="ECO:0000256" key="7">
    <source>
        <dbReference type="ARBA" id="ARBA00025800"/>
    </source>
</evidence>
<evidence type="ECO:0000256" key="5">
    <source>
        <dbReference type="ARBA" id="ARBA00022989"/>
    </source>
</evidence>
<dbReference type="FunCoup" id="A0A1Y1YX06">
    <property type="interactions" value="291"/>
</dbReference>
<protein>
    <recommendedName>
        <fullName evidence="8">Protein transport protein SFT2</fullName>
    </recommendedName>
</protein>
<organism evidence="9 10">
    <name type="scientific">Basidiobolus meristosporus CBS 931.73</name>
    <dbReference type="NCBI Taxonomy" id="1314790"/>
    <lineage>
        <taxon>Eukaryota</taxon>
        <taxon>Fungi</taxon>
        <taxon>Fungi incertae sedis</taxon>
        <taxon>Zoopagomycota</taxon>
        <taxon>Entomophthoromycotina</taxon>
        <taxon>Basidiobolomycetes</taxon>
        <taxon>Basidiobolales</taxon>
        <taxon>Basidiobolaceae</taxon>
        <taxon>Basidiobolus</taxon>
    </lineage>
</organism>
<dbReference type="PANTHER" id="PTHR23137:SF36">
    <property type="entry name" value="VESICLE TRANSPORT PROTEIN SFT2C"/>
    <property type="match status" value="1"/>
</dbReference>
<keyword evidence="10" id="KW-1185">Reference proteome</keyword>
<evidence type="ECO:0000313" key="10">
    <source>
        <dbReference type="Proteomes" id="UP000193498"/>
    </source>
</evidence>
<comment type="subcellular location">
    <subcellularLocation>
        <location evidence="8">Golgi apparatus membrane</location>
        <topology evidence="8">Multi-pass membrane protein</topology>
    </subcellularLocation>
    <subcellularLocation>
        <location evidence="1">Membrane</location>
        <topology evidence="1">Multi-pass membrane protein</topology>
    </subcellularLocation>
</comment>
<keyword evidence="6 8" id="KW-0472">Membrane</keyword>
<dbReference type="Proteomes" id="UP000193498">
    <property type="component" value="Unassembled WGS sequence"/>
</dbReference>
<keyword evidence="3 8" id="KW-0812">Transmembrane</keyword>
<gene>
    <name evidence="9" type="ORF">K493DRAFT_80648</name>
</gene>
<accession>A0A1Y1YX06</accession>
<dbReference type="OrthoDB" id="660759at2759"/>
<keyword evidence="2 8" id="KW-0813">Transport</keyword>
<dbReference type="PANTHER" id="PTHR23137">
    <property type="entry name" value="VESICLE TRANSPORT PROTEIN-RELATED"/>
    <property type="match status" value="1"/>
</dbReference>
<dbReference type="EMBL" id="MCFE01000055">
    <property type="protein sequence ID" value="ORY02588.1"/>
    <property type="molecule type" value="Genomic_DNA"/>
</dbReference>
<evidence type="ECO:0000256" key="3">
    <source>
        <dbReference type="ARBA" id="ARBA00022692"/>
    </source>
</evidence>
<proteinExistence type="inferred from homology"/>
<comment type="function">
    <text evidence="8">Nonessential protein required for the fusion of transport vesicles derived from the endocytic pathway with the Golgi complex.</text>
</comment>
<dbReference type="Pfam" id="PF04178">
    <property type="entry name" value="Got1"/>
    <property type="match status" value="1"/>
</dbReference>
<evidence type="ECO:0000256" key="6">
    <source>
        <dbReference type="ARBA" id="ARBA00023136"/>
    </source>
</evidence>
<keyword evidence="4 8" id="KW-0653">Protein transport</keyword>
<dbReference type="GO" id="GO:0000139">
    <property type="term" value="C:Golgi membrane"/>
    <property type="evidence" value="ECO:0007669"/>
    <property type="project" value="UniProtKB-SubCell"/>
</dbReference>
<dbReference type="STRING" id="1314790.A0A1Y1YX06"/>
<dbReference type="InParanoid" id="A0A1Y1YX06"/>
<evidence type="ECO:0000256" key="2">
    <source>
        <dbReference type="ARBA" id="ARBA00022448"/>
    </source>
</evidence>
<evidence type="ECO:0000313" key="9">
    <source>
        <dbReference type="EMBL" id="ORY02588.1"/>
    </source>
</evidence>
<dbReference type="GO" id="GO:0016192">
    <property type="term" value="P:vesicle-mediated transport"/>
    <property type="evidence" value="ECO:0007669"/>
    <property type="project" value="InterPro"/>
</dbReference>
<sequence>MTSTNRPFAESFRFLNVDSSGYPAESGTTDGESSTWSRFTNSTTSLFSNMKNSAQGYLPVNQQSQEPGWFTLSYWQRWVGFFICVGVGLLCFMVAFFTLPILVVRPQKFALAFTMGSILMMTSFALLKGPTSHLRHIISKERLPFTITYGSSLLLTLYFAVVAHQYIGTIIFCVIQLIALVWYFVSYLPGGTSSLISLSRNATSLLPL</sequence>
<feature type="transmembrane region" description="Helical" evidence="8">
    <location>
        <begin position="78"/>
        <end position="103"/>
    </location>
</feature>
<keyword evidence="8" id="KW-0333">Golgi apparatus</keyword>
<dbReference type="InterPro" id="IPR007305">
    <property type="entry name" value="Vesicle_transpt_Got1/SFT2"/>
</dbReference>
<keyword evidence="5 8" id="KW-1133">Transmembrane helix</keyword>
<feature type="transmembrane region" description="Helical" evidence="8">
    <location>
        <begin position="166"/>
        <end position="185"/>
    </location>
</feature>
<dbReference type="GO" id="GO:0015031">
    <property type="term" value="P:protein transport"/>
    <property type="evidence" value="ECO:0007669"/>
    <property type="project" value="UniProtKB-KW"/>
</dbReference>
<evidence type="ECO:0000256" key="8">
    <source>
        <dbReference type="RuleBase" id="RU363111"/>
    </source>
</evidence>
<dbReference type="AlphaFoldDB" id="A0A1Y1YX06"/>